<accession>A0A3B0LW09</accession>
<dbReference type="Gene3D" id="2.40.128.300">
    <property type="match status" value="1"/>
</dbReference>
<proteinExistence type="predicted"/>
<dbReference type="PROSITE" id="PS51257">
    <property type="entry name" value="PROKAR_LIPOPROTEIN"/>
    <property type="match status" value="1"/>
</dbReference>
<sequence precursor="true">MKRKVLNILLTMSAMILAGCQHKLPQSQSQTMDKIYTGVLPCADCSGIETTVLFNPNGKFIE</sequence>
<feature type="chain" id="PRO_5017417134" description="Copper homeostasis protein CutF" evidence="1">
    <location>
        <begin position="19"/>
        <end position="62"/>
    </location>
</feature>
<dbReference type="InterPro" id="IPR007298">
    <property type="entry name" value="Cu-R_lipoprotein_NlpE"/>
</dbReference>
<dbReference type="EMBL" id="UFQR01000002">
    <property type="protein sequence ID" value="SSW94815.1"/>
    <property type="molecule type" value="Genomic_DNA"/>
</dbReference>
<gene>
    <name evidence="2" type="ORF">ARTV_0462</name>
</gene>
<name>A0A3B0LW09_9GAMM</name>
<evidence type="ECO:0008006" key="3">
    <source>
        <dbReference type="Google" id="ProtNLM"/>
    </source>
</evidence>
<evidence type="ECO:0000256" key="1">
    <source>
        <dbReference type="SAM" id="SignalP"/>
    </source>
</evidence>
<protein>
    <recommendedName>
        <fullName evidence="3">Copper homeostasis protein CutF</fullName>
    </recommendedName>
</protein>
<feature type="signal peptide" evidence="1">
    <location>
        <begin position="1"/>
        <end position="18"/>
    </location>
</feature>
<keyword evidence="1" id="KW-0732">Signal</keyword>
<dbReference type="AlphaFoldDB" id="A0A3B0LW09"/>
<dbReference type="Pfam" id="PF04170">
    <property type="entry name" value="NlpE"/>
    <property type="match status" value="1"/>
</dbReference>
<reference evidence="2" key="1">
    <citation type="submission" date="2018-04" db="EMBL/GenBank/DDBJ databases">
        <authorList>
            <person name="Go L.Y."/>
            <person name="Mitchell J.A."/>
        </authorList>
    </citation>
    <scope>NUCLEOTIDE SEQUENCE</scope>
    <source>
        <strain evidence="2">ARTV</strain>
    </source>
</reference>
<organism evidence="2">
    <name type="scientific">Arsenophonus endosymbiont of Trialeurodes vaporariorum</name>
    <dbReference type="NCBI Taxonomy" id="235567"/>
    <lineage>
        <taxon>Bacteria</taxon>
        <taxon>Pseudomonadati</taxon>
        <taxon>Pseudomonadota</taxon>
        <taxon>Gammaproteobacteria</taxon>
        <taxon>Enterobacterales</taxon>
        <taxon>Morganellaceae</taxon>
        <taxon>Arsenophonus</taxon>
    </lineage>
</organism>
<dbReference type="InterPro" id="IPR043176">
    <property type="entry name" value="NlpE_N_sf"/>
</dbReference>
<evidence type="ECO:0000313" key="2">
    <source>
        <dbReference type="EMBL" id="SSW94815.1"/>
    </source>
</evidence>